<dbReference type="InterPro" id="IPR047594">
    <property type="entry name" value="MoaC_bact/euk"/>
</dbReference>
<comment type="pathway">
    <text evidence="2 6">Cofactor biosynthesis; molybdopterin biosynthesis.</text>
</comment>
<dbReference type="RefSeq" id="WP_119315323.1">
    <property type="nucleotide sequence ID" value="NZ_QXDL01000091.1"/>
</dbReference>
<dbReference type="AlphaFoldDB" id="A0A399EJ77"/>
<keyword evidence="5 6" id="KW-0456">Lyase</keyword>
<feature type="domain" description="Molybdopterin cofactor biosynthesis C (MoaC)" evidence="7">
    <location>
        <begin position="14"/>
        <end position="149"/>
    </location>
</feature>
<evidence type="ECO:0000256" key="4">
    <source>
        <dbReference type="ARBA" id="ARBA00023150"/>
    </source>
</evidence>
<dbReference type="UniPathway" id="UPA00344"/>
<dbReference type="GO" id="GO:0061799">
    <property type="term" value="F:cyclic pyranopterin monophosphate synthase activity"/>
    <property type="evidence" value="ECO:0007669"/>
    <property type="project" value="UniProtKB-UniRule"/>
</dbReference>
<comment type="caution">
    <text evidence="8">The sequence shown here is derived from an EMBL/GenBank/DDBJ whole genome shotgun (WGS) entry which is preliminary data.</text>
</comment>
<dbReference type="Pfam" id="PF01967">
    <property type="entry name" value="MoaC"/>
    <property type="match status" value="1"/>
</dbReference>
<evidence type="ECO:0000256" key="5">
    <source>
        <dbReference type="ARBA" id="ARBA00023239"/>
    </source>
</evidence>
<feature type="active site" evidence="6">
    <location>
        <position position="127"/>
    </location>
</feature>
<comment type="catalytic activity">
    <reaction evidence="1 6">
        <text>(8S)-3',8-cyclo-7,8-dihydroguanosine 5'-triphosphate = cyclic pyranopterin phosphate + diphosphate</text>
        <dbReference type="Rhea" id="RHEA:49580"/>
        <dbReference type="ChEBI" id="CHEBI:33019"/>
        <dbReference type="ChEBI" id="CHEBI:59648"/>
        <dbReference type="ChEBI" id="CHEBI:131766"/>
        <dbReference type="EC" id="4.6.1.17"/>
    </reaction>
</comment>
<dbReference type="CDD" id="cd01420">
    <property type="entry name" value="MoaC_PE"/>
    <property type="match status" value="1"/>
</dbReference>
<organism evidence="8 9">
    <name type="scientific">Calidithermus terrae</name>
    <dbReference type="NCBI Taxonomy" id="1408545"/>
    <lineage>
        <taxon>Bacteria</taxon>
        <taxon>Thermotogati</taxon>
        <taxon>Deinococcota</taxon>
        <taxon>Deinococci</taxon>
        <taxon>Thermales</taxon>
        <taxon>Thermaceae</taxon>
        <taxon>Calidithermus</taxon>
    </lineage>
</organism>
<dbReference type="EC" id="4.6.1.17" evidence="3 6"/>
<protein>
    <recommendedName>
        <fullName evidence="3 6">Cyclic pyranopterin monophosphate synthase</fullName>
        <ecNumber evidence="3 6">4.6.1.17</ecNumber>
    </recommendedName>
    <alternativeName>
        <fullName evidence="6">Molybdenum cofactor biosynthesis protein C</fullName>
    </alternativeName>
</protein>
<evidence type="ECO:0000313" key="9">
    <source>
        <dbReference type="Proteomes" id="UP000265715"/>
    </source>
</evidence>
<dbReference type="Proteomes" id="UP000265715">
    <property type="component" value="Unassembled WGS sequence"/>
</dbReference>
<feature type="binding site" evidence="6">
    <location>
        <begin position="112"/>
        <end position="113"/>
    </location>
    <ligand>
        <name>substrate</name>
    </ligand>
</feature>
<dbReference type="InterPro" id="IPR023045">
    <property type="entry name" value="MoaC"/>
</dbReference>
<dbReference type="InterPro" id="IPR050105">
    <property type="entry name" value="MoCo_biosynth_MoaA/MoaC"/>
</dbReference>
<dbReference type="PANTHER" id="PTHR22960:SF29">
    <property type="entry name" value="CYCLIC PYRANOPTERIN MONOPHOSPHATE SYNTHASE"/>
    <property type="match status" value="1"/>
</dbReference>
<comment type="similarity">
    <text evidence="6">Belongs to the MoaC family.</text>
</comment>
<reference evidence="8 9" key="1">
    <citation type="submission" date="2018-08" db="EMBL/GenBank/DDBJ databases">
        <title>Meiothermus terrae DSM 26712 genome sequencing project.</title>
        <authorList>
            <person name="Da Costa M.S."/>
            <person name="Albuquerque L."/>
            <person name="Raposo P."/>
            <person name="Froufe H.J.C."/>
            <person name="Barroso C.S."/>
            <person name="Egas C."/>
        </authorList>
    </citation>
    <scope>NUCLEOTIDE SEQUENCE [LARGE SCALE GENOMIC DNA]</scope>
    <source>
        <strain evidence="8 9">DSM 26712</strain>
    </source>
</reference>
<evidence type="ECO:0000313" key="8">
    <source>
        <dbReference type="EMBL" id="RIH83493.1"/>
    </source>
</evidence>
<dbReference type="GO" id="GO:0006777">
    <property type="term" value="P:Mo-molybdopterin cofactor biosynthetic process"/>
    <property type="evidence" value="ECO:0007669"/>
    <property type="project" value="UniProtKB-UniRule"/>
</dbReference>
<dbReference type="EMBL" id="QXDL01000091">
    <property type="protein sequence ID" value="RIH83493.1"/>
    <property type="molecule type" value="Genomic_DNA"/>
</dbReference>
<dbReference type="Gene3D" id="3.30.70.640">
    <property type="entry name" value="Molybdopterin cofactor biosynthesis C (MoaC) domain"/>
    <property type="match status" value="1"/>
</dbReference>
<sequence length="158" mass="16658">MGKLTHFEDGKPRMVDVSEKAATVRSATAEATVKLLPEAVRALEEGGVGKGDPLSVAQLAGIMAAKKTGELIPLCHPLPITSADVRLEFRPEEALIHVTATVKTKAETGVEMEAMTACAVAALTVYDMLKAASKGLEITGLRLLHKSGGKSGEWRRGP</sequence>
<dbReference type="PANTHER" id="PTHR22960">
    <property type="entry name" value="MOLYBDOPTERIN COFACTOR SYNTHESIS PROTEIN A"/>
    <property type="match status" value="1"/>
</dbReference>
<dbReference type="SUPFAM" id="SSF55040">
    <property type="entry name" value="Molybdenum cofactor biosynthesis protein C, MoaC"/>
    <property type="match status" value="1"/>
</dbReference>
<evidence type="ECO:0000256" key="2">
    <source>
        <dbReference type="ARBA" id="ARBA00005046"/>
    </source>
</evidence>
<keyword evidence="9" id="KW-1185">Reference proteome</keyword>
<dbReference type="InterPro" id="IPR002820">
    <property type="entry name" value="Mopterin_CF_biosynth-C_dom"/>
</dbReference>
<accession>A0A399EJ77</accession>
<keyword evidence="4 6" id="KW-0501">Molybdenum cofactor biosynthesis</keyword>
<dbReference type="OrthoDB" id="9794429at2"/>
<proteinExistence type="inferred from homology"/>
<comment type="function">
    <text evidence="6">Catalyzes the conversion of (8S)-3',8-cyclo-7,8-dihydroguanosine 5'-triphosphate to cyclic pyranopterin monophosphate (cPMP).</text>
</comment>
<evidence type="ECO:0000259" key="7">
    <source>
        <dbReference type="Pfam" id="PF01967"/>
    </source>
</evidence>
<evidence type="ECO:0000256" key="3">
    <source>
        <dbReference type="ARBA" id="ARBA00012575"/>
    </source>
</evidence>
<gene>
    <name evidence="6 8" type="primary">moaC</name>
    <name evidence="8" type="ORF">Mterra_02269</name>
</gene>
<evidence type="ECO:0000256" key="1">
    <source>
        <dbReference type="ARBA" id="ARBA00001637"/>
    </source>
</evidence>
<dbReference type="NCBIfam" id="NF006870">
    <property type="entry name" value="PRK09364.1"/>
    <property type="match status" value="1"/>
</dbReference>
<dbReference type="InterPro" id="IPR036522">
    <property type="entry name" value="MoaC_sf"/>
</dbReference>
<dbReference type="NCBIfam" id="TIGR00581">
    <property type="entry name" value="moaC"/>
    <property type="match status" value="1"/>
</dbReference>
<name>A0A399EJ77_9DEIN</name>
<feature type="binding site" evidence="6">
    <location>
        <begin position="74"/>
        <end position="76"/>
    </location>
    <ligand>
        <name>substrate</name>
    </ligand>
</feature>
<comment type="subunit">
    <text evidence="6">Homohexamer; trimer of dimers.</text>
</comment>
<evidence type="ECO:0000256" key="6">
    <source>
        <dbReference type="HAMAP-Rule" id="MF_01224"/>
    </source>
</evidence>
<dbReference type="HAMAP" id="MF_01224_B">
    <property type="entry name" value="MoaC_B"/>
    <property type="match status" value="1"/>
</dbReference>